<name>A0ABN7NMS2_TIMPD</name>
<evidence type="ECO:0000313" key="2">
    <source>
        <dbReference type="EMBL" id="CAG2054204.1"/>
    </source>
</evidence>
<feature type="region of interest" description="Disordered" evidence="1">
    <location>
        <begin position="81"/>
        <end position="102"/>
    </location>
</feature>
<accession>A0ABN7NMS2</accession>
<keyword evidence="3" id="KW-1185">Reference proteome</keyword>
<feature type="compositionally biased region" description="Acidic residues" evidence="1">
    <location>
        <begin position="82"/>
        <end position="93"/>
    </location>
</feature>
<reference evidence="2" key="1">
    <citation type="submission" date="2021-03" db="EMBL/GenBank/DDBJ databases">
        <authorList>
            <person name="Tran Van P."/>
        </authorList>
    </citation>
    <scope>NUCLEOTIDE SEQUENCE</scope>
</reference>
<evidence type="ECO:0000256" key="1">
    <source>
        <dbReference type="SAM" id="MobiDB-lite"/>
    </source>
</evidence>
<gene>
    <name evidence="2" type="ORF">TPAB3V08_LOCUS1237</name>
</gene>
<organism evidence="2 3">
    <name type="scientific">Timema podura</name>
    <name type="common">Walking stick</name>
    <dbReference type="NCBI Taxonomy" id="61482"/>
    <lineage>
        <taxon>Eukaryota</taxon>
        <taxon>Metazoa</taxon>
        <taxon>Ecdysozoa</taxon>
        <taxon>Arthropoda</taxon>
        <taxon>Hexapoda</taxon>
        <taxon>Insecta</taxon>
        <taxon>Pterygota</taxon>
        <taxon>Neoptera</taxon>
        <taxon>Polyneoptera</taxon>
        <taxon>Phasmatodea</taxon>
        <taxon>Timematodea</taxon>
        <taxon>Timematoidea</taxon>
        <taxon>Timematidae</taxon>
        <taxon>Timema</taxon>
    </lineage>
</organism>
<evidence type="ECO:0000313" key="3">
    <source>
        <dbReference type="Proteomes" id="UP001153148"/>
    </source>
</evidence>
<protein>
    <submittedName>
        <fullName evidence="2">Uncharacterized protein</fullName>
    </submittedName>
</protein>
<dbReference type="EMBL" id="CAJPIN010001079">
    <property type="protein sequence ID" value="CAG2054204.1"/>
    <property type="molecule type" value="Genomic_DNA"/>
</dbReference>
<dbReference type="Proteomes" id="UP001153148">
    <property type="component" value="Unassembled WGS sequence"/>
</dbReference>
<comment type="caution">
    <text evidence="2">The sequence shown here is derived from an EMBL/GenBank/DDBJ whole genome shotgun (WGS) entry which is preliminary data.</text>
</comment>
<sequence>MQRHLLYHCANQCAEAPLSTTEIVSRRNASASRWRARLASRSLNAATSSAQAQAYVRTKASMESDMFENLRKNLSFLRFETEEQDEDAADDDTESRSPTELLDHKWKFTPTRSHIETPPWTTQEDEDKERELHRLLYFQSTDEGQALLGNCEVLGQFDSDMGVLSLPCEFCDELVTVADLLDHEMRCYKMYLAQR</sequence>
<proteinExistence type="predicted"/>